<proteinExistence type="inferred from homology"/>
<dbReference type="Gene3D" id="3.40.50.720">
    <property type="entry name" value="NAD(P)-binding Rossmann-like Domain"/>
    <property type="match status" value="1"/>
</dbReference>
<dbReference type="InterPro" id="IPR036291">
    <property type="entry name" value="NAD(P)-bd_dom_sf"/>
</dbReference>
<dbReference type="Pfam" id="PF07993">
    <property type="entry name" value="NAD_binding_4"/>
    <property type="match status" value="1"/>
</dbReference>
<gene>
    <name evidence="3" type="ORF">IFM46972_04208</name>
</gene>
<keyword evidence="1" id="KW-0443">Lipid metabolism</keyword>
<evidence type="ECO:0000256" key="1">
    <source>
        <dbReference type="RuleBase" id="RU363097"/>
    </source>
</evidence>
<dbReference type="PANTHER" id="PTHR11011:SF45">
    <property type="entry name" value="FATTY ACYL-COA REDUCTASE CG8306-RELATED"/>
    <property type="match status" value="1"/>
</dbReference>
<reference evidence="3 4" key="1">
    <citation type="submission" date="2020-01" db="EMBL/GenBank/DDBJ databases">
        <title>Draft genome sequence of Aspergillus udagawae IFM 46972.</title>
        <authorList>
            <person name="Takahashi H."/>
            <person name="Yaguchi T."/>
        </authorList>
    </citation>
    <scope>NUCLEOTIDE SEQUENCE [LARGE SCALE GENOMIC DNA]</scope>
    <source>
        <strain evidence="3 4">IFM 46972</strain>
    </source>
</reference>
<organism evidence="3 4">
    <name type="scientific">Aspergillus udagawae</name>
    <dbReference type="NCBI Taxonomy" id="91492"/>
    <lineage>
        <taxon>Eukaryota</taxon>
        <taxon>Fungi</taxon>
        <taxon>Dikarya</taxon>
        <taxon>Ascomycota</taxon>
        <taxon>Pezizomycotina</taxon>
        <taxon>Eurotiomycetes</taxon>
        <taxon>Eurotiomycetidae</taxon>
        <taxon>Eurotiales</taxon>
        <taxon>Aspergillaceae</taxon>
        <taxon>Aspergillus</taxon>
        <taxon>Aspergillus subgen. Fumigati</taxon>
    </lineage>
</organism>
<name>A0A8H3NQR6_9EURO</name>
<keyword evidence="1" id="KW-0560">Oxidoreductase</keyword>
<protein>
    <recommendedName>
        <fullName evidence="1">Fatty acyl-CoA reductase</fullName>
        <ecNumber evidence="1">1.2.1.84</ecNumber>
    </recommendedName>
</protein>
<dbReference type="GO" id="GO:0080019">
    <property type="term" value="F:alcohol-forming very long-chain fatty acyl-CoA reductase activity"/>
    <property type="evidence" value="ECO:0007669"/>
    <property type="project" value="InterPro"/>
</dbReference>
<accession>A0A8H3NQR6</accession>
<comment type="function">
    <text evidence="1">Catalyzes the reduction of fatty acyl-CoA to fatty alcohols.</text>
</comment>
<dbReference type="PANTHER" id="PTHR11011">
    <property type="entry name" value="MALE STERILITY PROTEIN 2-RELATED"/>
    <property type="match status" value="1"/>
</dbReference>
<comment type="catalytic activity">
    <reaction evidence="1">
        <text>a long-chain fatty acyl-CoA + 2 NADPH + 2 H(+) = a long-chain primary fatty alcohol + 2 NADP(+) + CoA</text>
        <dbReference type="Rhea" id="RHEA:52716"/>
        <dbReference type="ChEBI" id="CHEBI:15378"/>
        <dbReference type="ChEBI" id="CHEBI:57287"/>
        <dbReference type="ChEBI" id="CHEBI:57783"/>
        <dbReference type="ChEBI" id="CHEBI:58349"/>
        <dbReference type="ChEBI" id="CHEBI:77396"/>
        <dbReference type="ChEBI" id="CHEBI:83139"/>
        <dbReference type="EC" id="1.2.1.84"/>
    </reaction>
</comment>
<sequence length="496" mass="54934">MMPLSENCILVTGATGFLGKVVLEHLVRQHQALRVRKIIILIREKKGTDSQTRFRDTVSPSPCFSLLPSSWADIVEVVTGDLTAVNLGFDPVTYKRLCSEITHIIHCAGCVKFHLSLAEAAEANISTVLSLLQFAQKCPHIKHFVNTSTAYVIPHCFGPVYETLAPLPGTAWELYQGMLSGRLSTKEVLHQSRLPNSYTLSKSVAEHLLVARKGRVPLTIVRPSIISASWHHPFPGWIDSLSAFAGFLAAYGNGLLCVINADPQTILDIIPVDEVATRLIGAALSLDGLPSTSDEGVRILYATASLLNGLPIQLICSQMTSHFARFKAESFRQPHVHYLGPHGIRFRIYDFIHQSVPLWMATALSAIQGKSKQLYKLKSLRYGLSRLNHDFHYFTHRTFNFRPSIQLPDEFQPEVYLEVVLAGGPHKRYVQLQSTAGPRDAICGPEEHNNCSPDDFCKTSGQILPRLQHLRLQVGRLCPEFLGEAALGKHNADGSV</sequence>
<dbReference type="GO" id="GO:0102965">
    <property type="term" value="F:alcohol-forming long-chain fatty acyl-CoA reductase activity"/>
    <property type="evidence" value="ECO:0007669"/>
    <property type="project" value="UniProtKB-EC"/>
</dbReference>
<dbReference type="EC" id="1.2.1.84" evidence="1"/>
<dbReference type="GO" id="GO:0005777">
    <property type="term" value="C:peroxisome"/>
    <property type="evidence" value="ECO:0007669"/>
    <property type="project" value="TreeGrafter"/>
</dbReference>
<evidence type="ECO:0000259" key="2">
    <source>
        <dbReference type="Pfam" id="PF07993"/>
    </source>
</evidence>
<dbReference type="GO" id="GO:0035336">
    <property type="term" value="P:long-chain fatty-acyl-CoA metabolic process"/>
    <property type="evidence" value="ECO:0007669"/>
    <property type="project" value="TreeGrafter"/>
</dbReference>
<evidence type="ECO:0000313" key="3">
    <source>
        <dbReference type="EMBL" id="GFF34391.1"/>
    </source>
</evidence>
<dbReference type="AlphaFoldDB" id="A0A8H3NQR6"/>
<dbReference type="InterPro" id="IPR013120">
    <property type="entry name" value="FAR_NAD-bd"/>
</dbReference>
<dbReference type="EMBL" id="BLKC01000023">
    <property type="protein sequence ID" value="GFF34391.1"/>
    <property type="molecule type" value="Genomic_DNA"/>
</dbReference>
<dbReference type="CDD" id="cd05236">
    <property type="entry name" value="FAR-N_SDR_e"/>
    <property type="match status" value="1"/>
</dbReference>
<keyword evidence="1" id="KW-0444">Lipid biosynthesis</keyword>
<feature type="domain" description="Thioester reductase (TE)" evidence="2">
    <location>
        <begin position="11"/>
        <end position="277"/>
    </location>
</feature>
<evidence type="ECO:0000313" key="4">
    <source>
        <dbReference type="Proteomes" id="UP000465221"/>
    </source>
</evidence>
<dbReference type="Proteomes" id="UP000465221">
    <property type="component" value="Unassembled WGS sequence"/>
</dbReference>
<keyword evidence="1" id="KW-0521">NADP</keyword>
<dbReference type="SUPFAM" id="SSF51735">
    <property type="entry name" value="NAD(P)-binding Rossmann-fold domains"/>
    <property type="match status" value="1"/>
</dbReference>
<comment type="similarity">
    <text evidence="1">Belongs to the fatty acyl-CoA reductase family.</text>
</comment>
<dbReference type="InterPro" id="IPR026055">
    <property type="entry name" value="FAR"/>
</dbReference>
<comment type="caution">
    <text evidence="3">The sequence shown here is derived from an EMBL/GenBank/DDBJ whole genome shotgun (WGS) entry which is preliminary data.</text>
</comment>